<name>A0AAU7LGX4_9BURK</name>
<reference evidence="1" key="1">
    <citation type="submission" date="2024-05" db="EMBL/GenBank/DDBJ databases">
        <title>Transcriptome analysis of the degradation process of organic nitrogen by two heterotrophic nitrifying and aerobic denitrifying bacteria, Achromobacter sp. HNDS-1 and Enterobacter sp. HNDS-6.</title>
        <authorList>
            <person name="Huang Y."/>
        </authorList>
    </citation>
    <scope>NUCLEOTIDE SEQUENCE</scope>
    <source>
        <strain evidence="1">HNDS-1</strain>
    </source>
</reference>
<organism evidence="1">
    <name type="scientific">Achromobacter sp. HNDS-1</name>
    <dbReference type="NCBI Taxonomy" id="3151598"/>
    <lineage>
        <taxon>Bacteria</taxon>
        <taxon>Pseudomonadati</taxon>
        <taxon>Pseudomonadota</taxon>
        <taxon>Betaproteobacteria</taxon>
        <taxon>Burkholderiales</taxon>
        <taxon>Alcaligenaceae</taxon>
        <taxon>Achromobacter</taxon>
    </lineage>
</organism>
<evidence type="ECO:0000313" key="1">
    <source>
        <dbReference type="EMBL" id="XBP01196.1"/>
    </source>
</evidence>
<gene>
    <name evidence="1" type="ORF">ABFG95_12185</name>
</gene>
<dbReference type="EMBL" id="CP157584">
    <property type="protein sequence ID" value="XBP01196.1"/>
    <property type="molecule type" value="Genomic_DNA"/>
</dbReference>
<protein>
    <submittedName>
        <fullName evidence="1">Uncharacterized protein</fullName>
    </submittedName>
</protein>
<dbReference type="RefSeq" id="WP_269873549.1">
    <property type="nucleotide sequence ID" value="NZ_CP157584.1"/>
</dbReference>
<sequence>MYIASFYDPLGRIIGVMQGPRESVQATSEVTGHPFVEGEGDPEVQYVQDRSIVSRPASSVVLREHTLSELPVPCVIRIGDRSYPCNDTTAELSFDQPGTYLVTVEAWPYLNKEFTVENPPL</sequence>
<dbReference type="KEGG" id="achh:ABFG95_12185"/>
<dbReference type="AlphaFoldDB" id="A0AAU7LGX4"/>
<accession>A0AAU7LGX4</accession>
<proteinExistence type="predicted"/>